<accession>A0ABW3I2D8</accession>
<evidence type="ECO:0000256" key="8">
    <source>
        <dbReference type="SAM" id="Phobius"/>
    </source>
</evidence>
<keyword evidence="6 8" id="KW-0472">Membrane</keyword>
<gene>
    <name evidence="10" type="ORF">ACFQ1O_08280</name>
</gene>
<proteinExistence type="predicted"/>
<feature type="domain" description="Lycopene cyclase" evidence="9">
    <location>
        <begin position="3"/>
        <end position="92"/>
    </location>
</feature>
<feature type="transmembrane region" description="Helical" evidence="8">
    <location>
        <begin position="78"/>
        <end position="96"/>
    </location>
</feature>
<evidence type="ECO:0000256" key="3">
    <source>
        <dbReference type="ARBA" id="ARBA00022692"/>
    </source>
</evidence>
<feature type="domain" description="Lycopene cyclase" evidence="9">
    <location>
        <begin position="129"/>
        <end position="223"/>
    </location>
</feature>
<dbReference type="RefSeq" id="WP_377715280.1">
    <property type="nucleotide sequence ID" value="NZ_JBHTJM010000008.1"/>
</dbReference>
<comment type="pathway">
    <text evidence="2">Carotenoid biosynthesis.</text>
</comment>
<dbReference type="EMBL" id="JBHTJM010000008">
    <property type="protein sequence ID" value="MFD0963996.1"/>
    <property type="molecule type" value="Genomic_DNA"/>
</dbReference>
<evidence type="ECO:0000256" key="2">
    <source>
        <dbReference type="ARBA" id="ARBA00004829"/>
    </source>
</evidence>
<evidence type="ECO:0000259" key="9">
    <source>
        <dbReference type="Pfam" id="PF18916"/>
    </source>
</evidence>
<keyword evidence="7" id="KW-0413">Isomerase</keyword>
<feature type="transmembrane region" description="Helical" evidence="8">
    <location>
        <begin position="108"/>
        <end position="125"/>
    </location>
</feature>
<dbReference type="InterPro" id="IPR017825">
    <property type="entry name" value="Lycopene_cyclase_dom"/>
</dbReference>
<evidence type="ECO:0000313" key="11">
    <source>
        <dbReference type="Proteomes" id="UP001596997"/>
    </source>
</evidence>
<evidence type="ECO:0000256" key="5">
    <source>
        <dbReference type="ARBA" id="ARBA00022989"/>
    </source>
</evidence>
<evidence type="ECO:0000256" key="6">
    <source>
        <dbReference type="ARBA" id="ARBA00023136"/>
    </source>
</evidence>
<feature type="transmembrane region" description="Helical" evidence="8">
    <location>
        <begin position="131"/>
        <end position="149"/>
    </location>
</feature>
<name>A0ABW3I2D8_9FLAO</name>
<keyword evidence="5 8" id="KW-1133">Transmembrane helix</keyword>
<keyword evidence="4" id="KW-0125">Carotenoid biosynthesis</keyword>
<reference evidence="11" key="1">
    <citation type="journal article" date="2019" name="Int. J. Syst. Evol. Microbiol.">
        <title>The Global Catalogue of Microorganisms (GCM) 10K type strain sequencing project: providing services to taxonomists for standard genome sequencing and annotation.</title>
        <authorList>
            <consortium name="The Broad Institute Genomics Platform"/>
            <consortium name="The Broad Institute Genome Sequencing Center for Infectious Disease"/>
            <person name="Wu L."/>
            <person name="Ma J."/>
        </authorList>
    </citation>
    <scope>NUCLEOTIDE SEQUENCE [LARGE SCALE GENOMIC DNA]</scope>
    <source>
        <strain evidence="11">CCUG 62114</strain>
    </source>
</reference>
<dbReference type="Proteomes" id="UP001596997">
    <property type="component" value="Unassembled WGS sequence"/>
</dbReference>
<dbReference type="Pfam" id="PF18916">
    <property type="entry name" value="Lycopene_cyc"/>
    <property type="match status" value="2"/>
</dbReference>
<evidence type="ECO:0000256" key="7">
    <source>
        <dbReference type="ARBA" id="ARBA00023235"/>
    </source>
</evidence>
<feature type="transmembrane region" description="Helical" evidence="8">
    <location>
        <begin position="206"/>
        <end position="223"/>
    </location>
</feature>
<dbReference type="NCBIfam" id="TIGR03462">
    <property type="entry name" value="CarR_dom_SF"/>
    <property type="match status" value="1"/>
</dbReference>
<comment type="caution">
    <text evidence="10">The sequence shown here is derived from an EMBL/GenBank/DDBJ whole genome shotgun (WGS) entry which is preliminary data.</text>
</comment>
<evidence type="ECO:0000256" key="1">
    <source>
        <dbReference type="ARBA" id="ARBA00004141"/>
    </source>
</evidence>
<protein>
    <submittedName>
        <fullName evidence="10">Lycopene cyclase domain-containing protein</fullName>
    </submittedName>
</protein>
<organism evidence="10 11">
    <name type="scientific">Pseudofulvibacter geojedonensis</name>
    <dbReference type="NCBI Taxonomy" id="1123758"/>
    <lineage>
        <taxon>Bacteria</taxon>
        <taxon>Pseudomonadati</taxon>
        <taxon>Bacteroidota</taxon>
        <taxon>Flavobacteriia</taxon>
        <taxon>Flavobacteriales</taxon>
        <taxon>Flavobacteriaceae</taxon>
        <taxon>Pseudofulvibacter</taxon>
    </lineage>
</organism>
<feature type="transmembrane region" description="Helical" evidence="8">
    <location>
        <begin position="33"/>
        <end position="52"/>
    </location>
</feature>
<sequence length="228" mass="27178">MKYLYLLLNLGSVLVPFIASFHPRLKFYKKWKLLIISLFITNIIFIPWDIWFTKMGVWGFNPDYYLGEKIFELPIEEWLFFICIPYACVFMHYSLLELYPKWTYSKGLGNIITLALFLMFALLLVFNYNKWYPLVNYGLAIVILMIVYFKNKSLLFQYYKTFLIMLIPFFLVNGVLTGTGIDKQVVWYNNNENLGVRILTIPFEDITYAFSLILLNLILIKFLEKKCF</sequence>
<keyword evidence="11" id="KW-1185">Reference proteome</keyword>
<keyword evidence="3 8" id="KW-0812">Transmembrane</keyword>
<feature type="transmembrane region" description="Helical" evidence="8">
    <location>
        <begin position="161"/>
        <end position="181"/>
    </location>
</feature>
<evidence type="ECO:0000256" key="4">
    <source>
        <dbReference type="ARBA" id="ARBA00022746"/>
    </source>
</evidence>
<feature type="transmembrane region" description="Helical" evidence="8">
    <location>
        <begin position="6"/>
        <end position="21"/>
    </location>
</feature>
<evidence type="ECO:0000313" key="10">
    <source>
        <dbReference type="EMBL" id="MFD0963996.1"/>
    </source>
</evidence>
<comment type="subcellular location">
    <subcellularLocation>
        <location evidence="1">Membrane</location>
        <topology evidence="1">Multi-pass membrane protein</topology>
    </subcellularLocation>
</comment>